<dbReference type="InterPro" id="IPR016181">
    <property type="entry name" value="Acyl_CoA_acyltransferase"/>
</dbReference>
<dbReference type="InterPro" id="IPR000182">
    <property type="entry name" value="GNAT_dom"/>
</dbReference>
<dbReference type="PANTHER" id="PTHR43877:SF2">
    <property type="entry name" value="AMINOALKYLPHOSPHONATE N-ACETYLTRANSFERASE-RELATED"/>
    <property type="match status" value="1"/>
</dbReference>
<accession>A0A7Y7IUX4</accession>
<dbReference type="SUPFAM" id="SSF55729">
    <property type="entry name" value="Acyl-CoA N-acyltransferases (Nat)"/>
    <property type="match status" value="1"/>
</dbReference>
<dbReference type="RefSeq" id="WP_176639639.1">
    <property type="nucleotide sequence ID" value="NZ_JABXXP010000087.1"/>
</dbReference>
<dbReference type="Pfam" id="PF13508">
    <property type="entry name" value="Acetyltransf_7"/>
    <property type="match status" value="1"/>
</dbReference>
<proteinExistence type="predicted"/>
<dbReference type="Gene3D" id="3.40.630.30">
    <property type="match status" value="1"/>
</dbReference>
<keyword evidence="1 4" id="KW-0808">Transferase</keyword>
<dbReference type="PROSITE" id="PS51186">
    <property type="entry name" value="GNAT"/>
    <property type="match status" value="1"/>
</dbReference>
<reference evidence="4 5" key="1">
    <citation type="submission" date="2020-06" db="EMBL/GenBank/DDBJ databases">
        <title>Description of novel acetic acid bacteria.</title>
        <authorList>
            <person name="Sombolestani A."/>
        </authorList>
    </citation>
    <scope>NUCLEOTIDE SEQUENCE [LARGE SCALE GENOMIC DNA]</scope>
    <source>
        <strain evidence="4 5">LMG 31431</strain>
    </source>
</reference>
<evidence type="ECO:0000259" key="3">
    <source>
        <dbReference type="PROSITE" id="PS51186"/>
    </source>
</evidence>
<dbReference type="PANTHER" id="PTHR43877">
    <property type="entry name" value="AMINOALKYLPHOSPHONATE N-ACETYLTRANSFERASE-RELATED-RELATED"/>
    <property type="match status" value="1"/>
</dbReference>
<feature type="domain" description="N-acetyltransferase" evidence="3">
    <location>
        <begin position="3"/>
        <end position="150"/>
    </location>
</feature>
<dbReference type="InterPro" id="IPR050832">
    <property type="entry name" value="Bact_Acetyltransf"/>
</dbReference>
<evidence type="ECO:0000256" key="1">
    <source>
        <dbReference type="ARBA" id="ARBA00022679"/>
    </source>
</evidence>
<comment type="caution">
    <text evidence="4">The sequence shown here is derived from an EMBL/GenBank/DDBJ whole genome shotgun (WGS) entry which is preliminary data.</text>
</comment>
<dbReference type="Proteomes" id="UP000534870">
    <property type="component" value="Unassembled WGS sequence"/>
</dbReference>
<sequence length="153" mass="16930">MTPHIRLARPDDLANVEAVVKAAYGHYVARLGRAPGPMLADYRTLIAARRIHVFLQDAVIAGCVVLIPEDDAMLLDNIAVLPSMQGRGIGRALMRFAERTASGQGYGRIRLYTNAAMSENLQLYARLGYRETHRAEEGGFRRVFMDKQMGAPS</sequence>
<protein>
    <submittedName>
        <fullName evidence="4">GNAT family N-acetyltransferase</fullName>
    </submittedName>
</protein>
<name>A0A7Y7IUX4_9PROT</name>
<organism evidence="4 5">
    <name type="scientific">Nguyenibacter vanlangensis</name>
    <dbReference type="NCBI Taxonomy" id="1216886"/>
    <lineage>
        <taxon>Bacteria</taxon>
        <taxon>Pseudomonadati</taxon>
        <taxon>Pseudomonadota</taxon>
        <taxon>Alphaproteobacteria</taxon>
        <taxon>Acetobacterales</taxon>
        <taxon>Acetobacteraceae</taxon>
        <taxon>Nguyenibacter</taxon>
    </lineage>
</organism>
<evidence type="ECO:0000313" key="4">
    <source>
        <dbReference type="EMBL" id="NVN10889.1"/>
    </source>
</evidence>
<evidence type="ECO:0000313" key="5">
    <source>
        <dbReference type="Proteomes" id="UP000534870"/>
    </source>
</evidence>
<dbReference type="CDD" id="cd04301">
    <property type="entry name" value="NAT_SF"/>
    <property type="match status" value="1"/>
</dbReference>
<gene>
    <name evidence="4" type="ORF">HUK84_06970</name>
</gene>
<dbReference type="GO" id="GO:0016747">
    <property type="term" value="F:acyltransferase activity, transferring groups other than amino-acyl groups"/>
    <property type="evidence" value="ECO:0007669"/>
    <property type="project" value="InterPro"/>
</dbReference>
<dbReference type="AlphaFoldDB" id="A0A7Y7IUX4"/>
<evidence type="ECO:0000256" key="2">
    <source>
        <dbReference type="ARBA" id="ARBA00023315"/>
    </source>
</evidence>
<dbReference type="EMBL" id="JABXXP010000087">
    <property type="protein sequence ID" value="NVN10889.1"/>
    <property type="molecule type" value="Genomic_DNA"/>
</dbReference>
<keyword evidence="2" id="KW-0012">Acyltransferase</keyword>